<dbReference type="InterPro" id="IPR052621">
    <property type="entry name" value="Cell_Prolif/Cornif_Regul"/>
</dbReference>
<feature type="region of interest" description="Disordered" evidence="5">
    <location>
        <begin position="1"/>
        <end position="119"/>
    </location>
</feature>
<keyword evidence="3 4" id="KW-0440">LIM domain</keyword>
<feature type="compositionally biased region" description="Basic and acidic residues" evidence="5">
    <location>
        <begin position="471"/>
        <end position="485"/>
    </location>
</feature>
<feature type="region of interest" description="Disordered" evidence="5">
    <location>
        <begin position="126"/>
        <end position="145"/>
    </location>
</feature>
<evidence type="ECO:0000313" key="8">
    <source>
        <dbReference type="Proteomes" id="UP000694680"/>
    </source>
</evidence>
<reference evidence="7" key="1">
    <citation type="submission" date="2020-06" db="EMBL/GenBank/DDBJ databases">
        <authorList>
            <consortium name="Wellcome Sanger Institute Data Sharing"/>
        </authorList>
    </citation>
    <scope>NUCLEOTIDE SEQUENCE [LARGE SCALE GENOMIC DNA]</scope>
</reference>
<dbReference type="Ensembl" id="ENSGWIT00000017079.1">
    <property type="protein sequence ID" value="ENSGWIP00000015455.1"/>
    <property type="gene ID" value="ENSGWIG00000008669.1"/>
</dbReference>
<keyword evidence="2 4" id="KW-0862">Zinc</keyword>
<dbReference type="SMART" id="SM00132">
    <property type="entry name" value="LIM"/>
    <property type="match status" value="1"/>
</dbReference>
<keyword evidence="1 4" id="KW-0479">Metal-binding</keyword>
<dbReference type="PANTHER" id="PTHR15468">
    <property type="entry name" value="ZNF185"/>
    <property type="match status" value="1"/>
</dbReference>
<dbReference type="CTD" id="7739"/>
<accession>A0A8C5E2Q3</accession>
<feature type="compositionally biased region" description="Basic and acidic residues" evidence="5">
    <location>
        <begin position="652"/>
        <end position="661"/>
    </location>
</feature>
<evidence type="ECO:0000256" key="4">
    <source>
        <dbReference type="PROSITE-ProRule" id="PRU00125"/>
    </source>
</evidence>
<feature type="compositionally biased region" description="Low complexity" evidence="5">
    <location>
        <begin position="508"/>
        <end position="522"/>
    </location>
</feature>
<dbReference type="CDD" id="cd08368">
    <property type="entry name" value="LIM"/>
    <property type="match status" value="1"/>
</dbReference>
<feature type="domain" description="LIM zinc-binding" evidence="6">
    <location>
        <begin position="818"/>
        <end position="879"/>
    </location>
</feature>
<feature type="compositionally biased region" description="Polar residues" evidence="5">
    <location>
        <begin position="98"/>
        <end position="113"/>
    </location>
</feature>
<feature type="region of interest" description="Disordered" evidence="5">
    <location>
        <begin position="337"/>
        <end position="451"/>
    </location>
</feature>
<proteinExistence type="predicted"/>
<dbReference type="PANTHER" id="PTHR15468:SF2">
    <property type="entry name" value="ZINC FINGER PROTEIN 185"/>
    <property type="match status" value="1"/>
</dbReference>
<name>A0A8C5E2Q3_GOUWI</name>
<feature type="compositionally biased region" description="Basic and acidic residues" evidence="5">
    <location>
        <begin position="276"/>
        <end position="288"/>
    </location>
</feature>
<dbReference type="GeneID" id="114470900"/>
<dbReference type="Proteomes" id="UP000694680">
    <property type="component" value="Chromosome 10"/>
</dbReference>
<gene>
    <name evidence="7" type="primary">znf185</name>
</gene>
<evidence type="ECO:0000256" key="1">
    <source>
        <dbReference type="ARBA" id="ARBA00022723"/>
    </source>
</evidence>
<evidence type="ECO:0000259" key="6">
    <source>
        <dbReference type="PROSITE" id="PS50023"/>
    </source>
</evidence>
<feature type="compositionally biased region" description="Polar residues" evidence="5">
    <location>
        <begin position="535"/>
        <end position="549"/>
    </location>
</feature>
<feature type="compositionally biased region" description="Pro residues" evidence="5">
    <location>
        <begin position="391"/>
        <end position="407"/>
    </location>
</feature>
<reference evidence="7" key="3">
    <citation type="submission" date="2025-09" db="UniProtKB">
        <authorList>
            <consortium name="Ensembl"/>
        </authorList>
    </citation>
    <scope>IDENTIFICATION</scope>
</reference>
<dbReference type="RefSeq" id="XP_028315095.1">
    <property type="nucleotide sequence ID" value="XM_028459294.1"/>
</dbReference>
<feature type="region of interest" description="Disordered" evidence="5">
    <location>
        <begin position="269"/>
        <end position="288"/>
    </location>
</feature>
<reference evidence="7" key="2">
    <citation type="submission" date="2025-08" db="UniProtKB">
        <authorList>
            <consortium name="Ensembl"/>
        </authorList>
    </citation>
    <scope>IDENTIFICATION</scope>
</reference>
<sequence length="879" mass="96324">MSKEGDRQAVFRTTQVRAKLKGDASWLQRRSEPEGETQQEKPWMAEVRAGRTNGEPVETSPVTSPVKPAVPSKPPVERTQGTVFRSRGIYSLPDKVVTPTTTNGLSKTTQFTKKPSESYKKLAAHTVKTTSENQEVSLSPDEQEKRVEVASKVLNKSSIKQQSYVLSAAKKLESKEQPDSSLSNNSLSFVAKRVEITNDDEIPVSPPPASVVKPLPAARTAPAASAVPVLAPKPTPRQTVNTSVTTTVIETVNDSVVLVDVIPPKTVEESPASEPVIDKEPIEDTKPDCTKVATPLPELITECMQAAAIVQAPEDSNISKQTDTLLVDLSPSKSSMWFSPTSAESEIPAPVPLPSKFPAPASPPPVTARMALTVNTEPEPEPQRKPEPEPEPLPQLKPKPIPEPEPEPQLKPEPKQEPEPEPQLKQEPEPEPEPEPAPKPDLSSSQSMAVGSLVDLSDTLLSFSTTSSSIKNDEPALAKEDRSSEDPPITESSPDPEAAVPRPTIPASSNQELLLQLYSESSPTKASRTVDRMVTESTVITSVERSFTVQREDEKKTDEKAPATQSHEDNADPWSSHVTTTIVTTSSSADPFDPYPIGTTSSNSSTDLLQQLSSVSNNRISSTPQESLADDVFPNNPESPRLISHRSWARTWESDTPRQADAEEESPAAENEQTLIKFERKSSENDSPWDRWTSPTVYTITTTTGEEEEDEEEEEERPGDSQTVTTITTIREIHTQSEPIIDRYETYSTTVKEEEPRVQTPEPESKKGFVYVKEYINATEMSSLNSRDSLDHASDYLTSSSIHQSYSSPYSSRVTLSSTCNYCGEQVGDDCKITIEHLGINCHPDCFKCGVCERPMGDLLHSMFIHGGIVHCESCYANV</sequence>
<dbReference type="Gene3D" id="2.10.110.10">
    <property type="entry name" value="Cysteine Rich Protein"/>
    <property type="match status" value="1"/>
</dbReference>
<feature type="compositionally biased region" description="Low complexity" evidence="5">
    <location>
        <begin position="575"/>
        <end position="588"/>
    </location>
</feature>
<feature type="compositionally biased region" description="Polar residues" evidence="5">
    <location>
        <begin position="598"/>
        <end position="626"/>
    </location>
</feature>
<evidence type="ECO:0000256" key="2">
    <source>
        <dbReference type="ARBA" id="ARBA00022833"/>
    </source>
</evidence>
<dbReference type="InterPro" id="IPR001781">
    <property type="entry name" value="Znf_LIM"/>
</dbReference>
<feature type="compositionally biased region" description="Low complexity" evidence="5">
    <location>
        <begin position="59"/>
        <end position="70"/>
    </location>
</feature>
<feature type="compositionally biased region" description="Pro residues" evidence="5">
    <location>
        <begin position="349"/>
        <end position="366"/>
    </location>
</feature>
<feature type="compositionally biased region" description="Basic and acidic residues" evidence="5">
    <location>
        <begin position="408"/>
        <end position="428"/>
    </location>
</feature>
<dbReference type="PROSITE" id="PS00478">
    <property type="entry name" value="LIM_DOMAIN_1"/>
    <property type="match status" value="1"/>
</dbReference>
<dbReference type="PROSITE" id="PS50023">
    <property type="entry name" value="LIM_DOMAIN_2"/>
    <property type="match status" value="1"/>
</dbReference>
<evidence type="ECO:0000256" key="3">
    <source>
        <dbReference type="ARBA" id="ARBA00023038"/>
    </source>
</evidence>
<dbReference type="OrthoDB" id="8909291at2759"/>
<organism evidence="7 8">
    <name type="scientific">Gouania willdenowi</name>
    <name type="common">Blunt-snouted clingfish</name>
    <name type="synonym">Lepadogaster willdenowi</name>
    <dbReference type="NCBI Taxonomy" id="441366"/>
    <lineage>
        <taxon>Eukaryota</taxon>
        <taxon>Metazoa</taxon>
        <taxon>Chordata</taxon>
        <taxon>Craniata</taxon>
        <taxon>Vertebrata</taxon>
        <taxon>Euteleostomi</taxon>
        <taxon>Actinopterygii</taxon>
        <taxon>Neopterygii</taxon>
        <taxon>Teleostei</taxon>
        <taxon>Neoteleostei</taxon>
        <taxon>Acanthomorphata</taxon>
        <taxon>Ovalentaria</taxon>
        <taxon>Blenniimorphae</taxon>
        <taxon>Blenniiformes</taxon>
        <taxon>Gobiesocoidei</taxon>
        <taxon>Gobiesocidae</taxon>
        <taxon>Gobiesocinae</taxon>
        <taxon>Gouania</taxon>
    </lineage>
</organism>
<dbReference type="AlphaFoldDB" id="A0A8C5E2Q3"/>
<feature type="compositionally biased region" description="Acidic residues" evidence="5">
    <location>
        <begin position="705"/>
        <end position="717"/>
    </location>
</feature>
<evidence type="ECO:0000313" key="7">
    <source>
        <dbReference type="Ensembl" id="ENSGWIP00000015455.1"/>
    </source>
</evidence>
<feature type="region of interest" description="Disordered" evidence="5">
    <location>
        <begin position="465"/>
        <end position="723"/>
    </location>
</feature>
<dbReference type="GO" id="GO:0046872">
    <property type="term" value="F:metal ion binding"/>
    <property type="evidence" value="ECO:0007669"/>
    <property type="project" value="UniProtKB-KW"/>
</dbReference>
<evidence type="ECO:0000256" key="5">
    <source>
        <dbReference type="SAM" id="MobiDB-lite"/>
    </source>
</evidence>
<protein>
    <recommendedName>
        <fullName evidence="6">LIM zinc-binding domain-containing protein</fullName>
    </recommendedName>
</protein>
<feature type="compositionally biased region" description="Basic and acidic residues" evidence="5">
    <location>
        <begin position="550"/>
        <end position="570"/>
    </location>
</feature>
<keyword evidence="8" id="KW-1185">Reference proteome</keyword>
<feature type="compositionally biased region" description="Polar residues" evidence="5">
    <location>
        <begin position="127"/>
        <end position="137"/>
    </location>
</feature>